<reference evidence="2 3" key="1">
    <citation type="submission" date="2016-10" db="EMBL/GenBank/DDBJ databases">
        <title>Genome sequence of the basidiomycete white-rot fungus Trametes pubescens.</title>
        <authorList>
            <person name="Makela M.R."/>
            <person name="Granchi Z."/>
            <person name="Peng M."/>
            <person name="De Vries R.P."/>
            <person name="Grigoriev I."/>
            <person name="Riley R."/>
            <person name="Hilden K."/>
        </authorList>
    </citation>
    <scope>NUCLEOTIDE SEQUENCE [LARGE SCALE GENOMIC DNA]</scope>
    <source>
        <strain evidence="2 3">FBCC735</strain>
    </source>
</reference>
<feature type="compositionally biased region" description="Polar residues" evidence="1">
    <location>
        <begin position="122"/>
        <end position="149"/>
    </location>
</feature>
<gene>
    <name evidence="2" type="ORF">TRAPUB_13851</name>
</gene>
<evidence type="ECO:0000256" key="1">
    <source>
        <dbReference type="SAM" id="MobiDB-lite"/>
    </source>
</evidence>
<dbReference type="AlphaFoldDB" id="A0A1M2VQ01"/>
<feature type="region of interest" description="Disordered" evidence="1">
    <location>
        <begin position="112"/>
        <end position="150"/>
    </location>
</feature>
<accession>A0A1M2VQ01</accession>
<name>A0A1M2VQ01_TRAPU</name>
<evidence type="ECO:0000313" key="2">
    <source>
        <dbReference type="EMBL" id="OJT09665.1"/>
    </source>
</evidence>
<keyword evidence="3" id="KW-1185">Reference proteome</keyword>
<protein>
    <submittedName>
        <fullName evidence="2">Uncharacterized protein</fullName>
    </submittedName>
</protein>
<dbReference type="EMBL" id="MNAD01000889">
    <property type="protein sequence ID" value="OJT09665.1"/>
    <property type="molecule type" value="Genomic_DNA"/>
</dbReference>
<evidence type="ECO:0000313" key="3">
    <source>
        <dbReference type="Proteomes" id="UP000184267"/>
    </source>
</evidence>
<proteinExistence type="predicted"/>
<dbReference type="Proteomes" id="UP000184267">
    <property type="component" value="Unassembled WGS sequence"/>
</dbReference>
<sequence>MNIPAGRYLCVCSKCRLLPWYDSDHHEYRGRLWKTAETVSKHQELDEVRKQQYVEKNESGVAAAIIREIAGGSVEPATSLPVRPRDHADWIQETPVQRTEGNRERIPISEIAPSSVIEDANPNRSDLTSSSTGEVSDATSPTSIPQMRSESPVRTDLMQQRLQQLGLIESLLHAQRRNIPIVLNLRFASPPTNITDIAPEIEGTEGDNGRYLSIQSTLLEQLRQLRQLIPLDDRNLDRHRERLINTAEEHLRLLENKKHTAWEEEIVRVTLQRLSPDAGPVVISPSEG</sequence>
<organism evidence="2 3">
    <name type="scientific">Trametes pubescens</name>
    <name type="common">White-rot fungus</name>
    <dbReference type="NCBI Taxonomy" id="154538"/>
    <lineage>
        <taxon>Eukaryota</taxon>
        <taxon>Fungi</taxon>
        <taxon>Dikarya</taxon>
        <taxon>Basidiomycota</taxon>
        <taxon>Agaricomycotina</taxon>
        <taxon>Agaricomycetes</taxon>
        <taxon>Polyporales</taxon>
        <taxon>Polyporaceae</taxon>
        <taxon>Trametes</taxon>
    </lineage>
</organism>
<comment type="caution">
    <text evidence="2">The sequence shown here is derived from an EMBL/GenBank/DDBJ whole genome shotgun (WGS) entry which is preliminary data.</text>
</comment>